<dbReference type="Gene3D" id="3.10.450.50">
    <property type="match status" value="1"/>
</dbReference>
<accession>A0A4R1QTI4</accession>
<name>A0A4R1QTI4_9FIRM</name>
<dbReference type="PANTHER" id="PTHR45138">
    <property type="entry name" value="REGULATORY COMPONENTS OF SENSORY TRANSDUCTION SYSTEM"/>
    <property type="match status" value="1"/>
</dbReference>
<dbReference type="InterPro" id="IPR050469">
    <property type="entry name" value="Diguanylate_Cyclase"/>
</dbReference>
<dbReference type="InterPro" id="IPR000160">
    <property type="entry name" value="GGDEF_dom"/>
</dbReference>
<dbReference type="Pfam" id="PF13474">
    <property type="entry name" value="SnoaL_3"/>
    <property type="match status" value="1"/>
</dbReference>
<organism evidence="2 3">
    <name type="scientific">Allofournierella massiliensis</name>
    <dbReference type="NCBI Taxonomy" id="1650663"/>
    <lineage>
        <taxon>Bacteria</taxon>
        <taxon>Bacillati</taxon>
        <taxon>Bacillota</taxon>
        <taxon>Clostridia</taxon>
        <taxon>Eubacteriales</taxon>
        <taxon>Oscillospiraceae</taxon>
        <taxon>Allofournierella</taxon>
    </lineage>
</organism>
<dbReference type="SUPFAM" id="SSF54427">
    <property type="entry name" value="NTF2-like"/>
    <property type="match status" value="1"/>
</dbReference>
<dbReference type="GeneID" id="97381348"/>
<dbReference type="Gene3D" id="3.30.70.270">
    <property type="match status" value="1"/>
</dbReference>
<dbReference type="InterPro" id="IPR037401">
    <property type="entry name" value="SnoaL-like"/>
</dbReference>
<dbReference type="SUPFAM" id="SSF55073">
    <property type="entry name" value="Nucleotide cyclase"/>
    <property type="match status" value="1"/>
</dbReference>
<proteinExistence type="predicted"/>
<sequence>MDLCQRTKELWAAYLADCNAGSFDELTGIAPDCSIIGTGKHEIYRDLEQFSQAMRRDLQDQNDLQFHFRDFWCTEQVVDEQCSLVYGGLYIGADCESSGIHINMDSRFSLLYKKVGQEWQVIHLHQSVPNPEQLDGEYYPRTLTQQIERSRETIEYLTRLAQRDSLTGLINFNTLQSFYTDLDKHGAWIFVVDMDDFKAINDTHGHLAGNHVLKRVASLLTSTMRAQDLVCRMGGDEFVLLCCGLGTEQNAQDLMRRLLARAAEVAGEEPAWTGISIGASPIHSGDCLETAFKRADQALYQAKAAGKNQGCIL</sequence>
<protein>
    <submittedName>
        <fullName evidence="2">Diguanylate cyclase (GGDEF)-like protein</fullName>
    </submittedName>
</protein>
<comment type="caution">
    <text evidence="2">The sequence shown here is derived from an EMBL/GenBank/DDBJ whole genome shotgun (WGS) entry which is preliminary data.</text>
</comment>
<dbReference type="GO" id="GO:0052621">
    <property type="term" value="F:diguanylate cyclase activity"/>
    <property type="evidence" value="ECO:0007669"/>
    <property type="project" value="TreeGrafter"/>
</dbReference>
<dbReference type="InterPro" id="IPR029787">
    <property type="entry name" value="Nucleotide_cyclase"/>
</dbReference>
<evidence type="ECO:0000259" key="1">
    <source>
        <dbReference type="PROSITE" id="PS50887"/>
    </source>
</evidence>
<dbReference type="Pfam" id="PF00990">
    <property type="entry name" value="GGDEF"/>
    <property type="match status" value="1"/>
</dbReference>
<dbReference type="PROSITE" id="PS50887">
    <property type="entry name" value="GGDEF"/>
    <property type="match status" value="1"/>
</dbReference>
<dbReference type="InterPro" id="IPR032710">
    <property type="entry name" value="NTF2-like_dom_sf"/>
</dbReference>
<dbReference type="AlphaFoldDB" id="A0A4R1QTI4"/>
<dbReference type="RefSeq" id="WP_058965555.1">
    <property type="nucleotide sequence ID" value="NZ_CABKVM010000018.1"/>
</dbReference>
<dbReference type="CDD" id="cd01949">
    <property type="entry name" value="GGDEF"/>
    <property type="match status" value="1"/>
</dbReference>
<evidence type="ECO:0000313" key="3">
    <source>
        <dbReference type="Proteomes" id="UP000295184"/>
    </source>
</evidence>
<gene>
    <name evidence="2" type="ORF">EDD77_11339</name>
</gene>
<dbReference type="PANTHER" id="PTHR45138:SF9">
    <property type="entry name" value="DIGUANYLATE CYCLASE DGCM-RELATED"/>
    <property type="match status" value="1"/>
</dbReference>
<dbReference type="STRING" id="1650663.GCA_001486665_02558"/>
<dbReference type="EMBL" id="SLUM01000013">
    <property type="protein sequence ID" value="TCL56381.1"/>
    <property type="molecule type" value="Genomic_DNA"/>
</dbReference>
<evidence type="ECO:0000313" key="2">
    <source>
        <dbReference type="EMBL" id="TCL56381.1"/>
    </source>
</evidence>
<reference evidence="2 3" key="1">
    <citation type="submission" date="2019-03" db="EMBL/GenBank/DDBJ databases">
        <title>Genomic Encyclopedia of Type Strains, Phase IV (KMG-IV): sequencing the most valuable type-strain genomes for metagenomic binning, comparative biology and taxonomic classification.</title>
        <authorList>
            <person name="Goeker M."/>
        </authorList>
    </citation>
    <scope>NUCLEOTIDE SEQUENCE [LARGE SCALE GENOMIC DNA]</scope>
    <source>
        <strain evidence="2 3">DSM 100451</strain>
    </source>
</reference>
<dbReference type="NCBIfam" id="TIGR00254">
    <property type="entry name" value="GGDEF"/>
    <property type="match status" value="1"/>
</dbReference>
<feature type="domain" description="GGDEF" evidence="1">
    <location>
        <begin position="185"/>
        <end position="313"/>
    </location>
</feature>
<dbReference type="InterPro" id="IPR043128">
    <property type="entry name" value="Rev_trsase/Diguanyl_cyclase"/>
</dbReference>
<dbReference type="Proteomes" id="UP000295184">
    <property type="component" value="Unassembled WGS sequence"/>
</dbReference>
<dbReference type="SMART" id="SM00267">
    <property type="entry name" value="GGDEF"/>
    <property type="match status" value="1"/>
</dbReference>